<sequence>MVKHVGASQVEIARNVDLIDYLQRKGEPLKKEGNYYRHQKHDSLVIKDQMYAWNSREEKGSGVINFAKMFYGMSFPEAVLDLNAQGYKVKTDEQKRKPKEPYHYPEHYEVNDITKAKNYLTKERKIHPKLVDWLEQKDFIAQDKLGNVIFKWKQNGKIVGADRQGTTPMKDGHMFKGIDKNSHGSAGFSLDIGKPHSMYFFESPVDALSYWSVKQEELQNTRLVSMSGLKRQTLIDEMKRMGKEGCTIHHVTLCTDNDKAGQAFSNKYHRLMTKGLSSIDLPEAKDWNDELKKKTEKDRERSTQGGLAKKDLITHGSERE</sequence>
<proteinExistence type="predicted"/>
<evidence type="ECO:0000256" key="1">
    <source>
        <dbReference type="SAM" id="MobiDB-lite"/>
    </source>
</evidence>
<feature type="region of interest" description="Disordered" evidence="1">
    <location>
        <begin position="290"/>
        <end position="320"/>
    </location>
</feature>
<feature type="domain" description="DUF3991" evidence="2">
    <location>
        <begin position="118"/>
        <end position="190"/>
    </location>
</feature>
<dbReference type="InterPro" id="IPR025054">
    <property type="entry name" value="DUF3991"/>
</dbReference>
<evidence type="ECO:0000313" key="4">
    <source>
        <dbReference type="Proteomes" id="UP000831880"/>
    </source>
</evidence>
<dbReference type="Gene3D" id="3.90.580.10">
    <property type="entry name" value="Zinc finger, CHC2-type domain"/>
    <property type="match status" value="1"/>
</dbReference>
<evidence type="ECO:0000313" key="3">
    <source>
        <dbReference type="EMBL" id="UOQ91504.1"/>
    </source>
</evidence>
<reference evidence="3 4" key="1">
    <citation type="submission" date="2022-04" db="EMBL/GenBank/DDBJ databases">
        <title>Halobacillus sp. isolated from saltern.</title>
        <authorList>
            <person name="Won M."/>
            <person name="Lee C.-M."/>
            <person name="Woen H.-Y."/>
            <person name="Kwon S.-W."/>
        </authorList>
    </citation>
    <scope>NUCLEOTIDE SEQUENCE [LARGE SCALE GENOMIC DNA]</scope>
    <source>
        <strain evidence="3 4">SSTM10-2</strain>
    </source>
</reference>
<dbReference type="EMBL" id="CP095074">
    <property type="protein sequence ID" value="UOQ91504.1"/>
    <property type="molecule type" value="Genomic_DNA"/>
</dbReference>
<accession>A0ABY4GU06</accession>
<dbReference type="Gene3D" id="3.40.1360.10">
    <property type="match status" value="1"/>
</dbReference>
<gene>
    <name evidence="3" type="ORF">MUO14_13010</name>
</gene>
<evidence type="ECO:0000259" key="2">
    <source>
        <dbReference type="Pfam" id="PF13154"/>
    </source>
</evidence>
<dbReference type="InterPro" id="IPR036977">
    <property type="entry name" value="DNA_primase_Znf_CHC2"/>
</dbReference>
<dbReference type="RefSeq" id="WP_244751117.1">
    <property type="nucleotide sequence ID" value="NZ_CP095074.1"/>
</dbReference>
<organism evidence="3 4">
    <name type="scientific">Halobacillus shinanisalinarum</name>
    <dbReference type="NCBI Taxonomy" id="2932258"/>
    <lineage>
        <taxon>Bacteria</taxon>
        <taxon>Bacillati</taxon>
        <taxon>Bacillota</taxon>
        <taxon>Bacilli</taxon>
        <taxon>Bacillales</taxon>
        <taxon>Bacillaceae</taxon>
        <taxon>Halobacillus</taxon>
    </lineage>
</organism>
<dbReference type="Proteomes" id="UP000831880">
    <property type="component" value="Chromosome"/>
</dbReference>
<protein>
    <submittedName>
        <fullName evidence="3">DUF3991 and toprim domain-containing protein</fullName>
    </submittedName>
</protein>
<dbReference type="Pfam" id="PF13155">
    <property type="entry name" value="Toprim_2"/>
    <property type="match status" value="1"/>
</dbReference>
<keyword evidence="4" id="KW-1185">Reference proteome</keyword>
<name>A0ABY4GU06_9BACI</name>
<dbReference type="Pfam" id="PF13154">
    <property type="entry name" value="DUF3991"/>
    <property type="match status" value="1"/>
</dbReference>
<dbReference type="SUPFAM" id="SSF57783">
    <property type="entry name" value="Zinc beta-ribbon"/>
    <property type="match status" value="1"/>
</dbReference>